<protein>
    <submittedName>
        <fullName evidence="3">Uncharacterized protein</fullName>
    </submittedName>
</protein>
<dbReference type="Proteomes" id="UP001229955">
    <property type="component" value="Chromosome"/>
</dbReference>
<reference evidence="3" key="1">
    <citation type="submission" date="2023-07" db="EMBL/GenBank/DDBJ databases">
        <authorList>
            <person name="Haufschild T."/>
            <person name="Kallscheuer N."/>
            <person name="Hammer J."/>
            <person name="Kohn T."/>
            <person name="Kabuu M."/>
            <person name="Jogler M."/>
            <person name="Wohfarth N."/>
            <person name="Heuer A."/>
            <person name="Rohde M."/>
            <person name="van Teeseling M.C.F."/>
            <person name="Jogler C."/>
        </authorList>
    </citation>
    <scope>NUCLEOTIDE SEQUENCE</scope>
    <source>
        <strain evidence="2">Strain 138</strain>
        <strain evidence="3">Strain 318</strain>
    </source>
</reference>
<keyword evidence="4" id="KW-1185">Reference proteome</keyword>
<evidence type="ECO:0000256" key="1">
    <source>
        <dbReference type="SAM" id="Coils"/>
    </source>
</evidence>
<accession>A0AA49Q7X5</accession>
<organism evidence="3 4">
    <name type="scientific">Pseudogemmatithrix spongiicola</name>
    <dbReference type="NCBI Taxonomy" id="3062599"/>
    <lineage>
        <taxon>Bacteria</taxon>
        <taxon>Pseudomonadati</taxon>
        <taxon>Gemmatimonadota</taxon>
        <taxon>Gemmatimonadia</taxon>
        <taxon>Gemmatimonadales</taxon>
        <taxon>Gemmatimonadaceae</taxon>
        <taxon>Pseudogemmatithrix</taxon>
    </lineage>
</organism>
<feature type="coiled-coil region" evidence="1">
    <location>
        <begin position="64"/>
        <end position="91"/>
    </location>
</feature>
<dbReference type="RefSeq" id="WP_367885148.1">
    <property type="nucleotide sequence ID" value="NZ_CP130612.1"/>
</dbReference>
<dbReference type="EMBL" id="CP130612">
    <property type="protein sequence ID" value="WKW12271.1"/>
    <property type="molecule type" value="Genomic_DNA"/>
</dbReference>
<dbReference type="KEGG" id="pspc:Strain318_001555"/>
<evidence type="ECO:0000313" key="3">
    <source>
        <dbReference type="EMBL" id="WKW15179.1"/>
    </source>
</evidence>
<dbReference type="EMBL" id="CP130613">
    <property type="protein sequence ID" value="WKW15179.1"/>
    <property type="molecule type" value="Genomic_DNA"/>
</dbReference>
<keyword evidence="1" id="KW-0175">Coiled coil</keyword>
<evidence type="ECO:0000313" key="2">
    <source>
        <dbReference type="EMBL" id="WKW12271.1"/>
    </source>
</evidence>
<accession>A0AA49JUJ5</accession>
<evidence type="ECO:0000313" key="4">
    <source>
        <dbReference type="Proteomes" id="UP001229955"/>
    </source>
</evidence>
<proteinExistence type="predicted"/>
<sequence>MSIWEKVQAELDKAGTAAKGALDEGKIRIELFRVRQQADKAAQALGYAVHRAKRDNTELAAETQEHLHGTLAKYEAEAKQLEEDLAKVLHRNAPKAPEPSA</sequence>
<name>A0AA49Q7X5_9BACT</name>
<dbReference type="AlphaFoldDB" id="A0AA49Q7X5"/>
<gene>
    <name evidence="2" type="ORF">Strain138_001555</name>
    <name evidence="3" type="ORF">Strain318_001555</name>
</gene>